<evidence type="ECO:0000313" key="1">
    <source>
        <dbReference type="EMBL" id="NEX63669.1"/>
    </source>
</evidence>
<dbReference type="EMBL" id="JAAIVB010000074">
    <property type="protein sequence ID" value="NEX63669.1"/>
    <property type="molecule type" value="Genomic_DNA"/>
</dbReference>
<gene>
    <name evidence="1" type="ORF">G3574_21540</name>
</gene>
<sequence>MKVLAPAKRAAGCDVKVRLEYVGNGVDIVGAIKDSKIIIAVGKNPEVPILALADYGMADDRLGLAPQLAAVL</sequence>
<organism evidence="1 2">
    <name type="scientific">Noviherbaspirillum galbum</name>
    <dbReference type="NCBI Taxonomy" id="2709383"/>
    <lineage>
        <taxon>Bacteria</taxon>
        <taxon>Pseudomonadati</taxon>
        <taxon>Pseudomonadota</taxon>
        <taxon>Betaproteobacteria</taxon>
        <taxon>Burkholderiales</taxon>
        <taxon>Oxalobacteraceae</taxon>
        <taxon>Noviherbaspirillum</taxon>
    </lineage>
</organism>
<keyword evidence="2" id="KW-1185">Reference proteome</keyword>
<protein>
    <submittedName>
        <fullName evidence="1">Uncharacterized protein</fullName>
    </submittedName>
</protein>
<name>A0A6B3SZ51_9BURK</name>
<proteinExistence type="predicted"/>
<dbReference type="Gene3D" id="3.40.50.1220">
    <property type="entry name" value="TPP-binding domain"/>
    <property type="match status" value="1"/>
</dbReference>
<dbReference type="SUPFAM" id="SSF52467">
    <property type="entry name" value="DHS-like NAD/FAD-binding domain"/>
    <property type="match status" value="1"/>
</dbReference>
<comment type="caution">
    <text evidence="1">The sequence shown here is derived from an EMBL/GenBank/DDBJ whole genome shotgun (WGS) entry which is preliminary data.</text>
</comment>
<evidence type="ECO:0000313" key="2">
    <source>
        <dbReference type="Proteomes" id="UP000482155"/>
    </source>
</evidence>
<dbReference type="InterPro" id="IPR029035">
    <property type="entry name" value="DHS-like_NAD/FAD-binding_dom"/>
</dbReference>
<reference evidence="1 2" key="1">
    <citation type="submission" date="2020-02" db="EMBL/GenBank/DDBJ databases">
        <authorList>
            <person name="Kim M.K."/>
        </authorList>
    </citation>
    <scope>NUCLEOTIDE SEQUENCE [LARGE SCALE GENOMIC DNA]</scope>
    <source>
        <strain evidence="1 2">17J57-3</strain>
    </source>
</reference>
<dbReference type="AlphaFoldDB" id="A0A6B3SZ51"/>
<dbReference type="Proteomes" id="UP000482155">
    <property type="component" value="Unassembled WGS sequence"/>
</dbReference>
<dbReference type="RefSeq" id="WP_163967608.1">
    <property type="nucleotide sequence ID" value="NZ_JAAIVB010000074.1"/>
</dbReference>
<accession>A0A6B3SZ51</accession>